<dbReference type="InterPro" id="IPR027417">
    <property type="entry name" value="P-loop_NTPase"/>
</dbReference>
<evidence type="ECO:0000256" key="3">
    <source>
        <dbReference type="ARBA" id="ARBA00022679"/>
    </source>
</evidence>
<protein>
    <recommendedName>
        <fullName evidence="2">DNA polymerase III subunit delta</fullName>
        <ecNumber evidence="1">2.7.7.7</ecNumber>
    </recommendedName>
</protein>
<dbReference type="Pfam" id="PF06144">
    <property type="entry name" value="DNA_pol3_delta"/>
    <property type="match status" value="1"/>
</dbReference>
<dbReference type="PANTHER" id="PTHR34388:SF1">
    <property type="entry name" value="DNA POLYMERASE III SUBUNIT DELTA"/>
    <property type="match status" value="1"/>
</dbReference>
<dbReference type="Gene3D" id="1.10.8.60">
    <property type="match status" value="1"/>
</dbReference>
<dbReference type="InterPro" id="IPR005790">
    <property type="entry name" value="DNA_polIII_delta"/>
</dbReference>
<dbReference type="EC" id="2.7.7.7" evidence="1"/>
<keyword evidence="5" id="KW-0235">DNA replication</keyword>
<comment type="similarity">
    <text evidence="7">Belongs to the DNA polymerase HolA subunit family.</text>
</comment>
<dbReference type="GO" id="GO:0003677">
    <property type="term" value="F:DNA binding"/>
    <property type="evidence" value="ECO:0007669"/>
    <property type="project" value="InterPro"/>
</dbReference>
<keyword evidence="6" id="KW-0239">DNA-directed DNA polymerase</keyword>
<organism evidence="12 14">
    <name type="scientific">Xiamenia xianingshaonis</name>
    <dbReference type="NCBI Taxonomy" id="2682776"/>
    <lineage>
        <taxon>Bacteria</taxon>
        <taxon>Bacillati</taxon>
        <taxon>Actinomycetota</taxon>
        <taxon>Coriobacteriia</taxon>
        <taxon>Eggerthellales</taxon>
        <taxon>Eggerthellaceae</taxon>
        <taxon>Xiamenia</taxon>
    </lineage>
</organism>
<keyword evidence="3 12" id="KW-0808">Transferase</keyword>
<feature type="domain" description="DNA polymerase III delta subunit-like C-terminal" evidence="10">
    <location>
        <begin position="209"/>
        <end position="320"/>
    </location>
</feature>
<evidence type="ECO:0000256" key="1">
    <source>
        <dbReference type="ARBA" id="ARBA00012417"/>
    </source>
</evidence>
<sequence length="329" mass="35372">MTAKQNNGDFLCAYLAVGDDALKREAVRKKLRRRIEALGDLSFNSEEFDGASASGEAIVAACNTLPFASPLRLVDVTSAEKLKKADSEPLVEYLARPCESTVLLLSAEKLAANTRLYKAVAKVGKNAVINCATPKKDKLSAMVRSIAVGYGATITPDAAKMLVDRVGEDTVHLDAEVRKLALGHAGSDPITAREVASEVAQTAEVSPWELVEAFGARQPQRCLGLLTLMSSTSPLALLGFCTTRVRELLCASSLQARGYTGASALAAALKKQEWQVKKVYAARGAYRPDELRRALVSARDAERAMKSGADPHSVLVDWLVDTMAAPRRR</sequence>
<keyword evidence="13" id="KW-1185">Reference proteome</keyword>
<dbReference type="Proteomes" id="UP000671910">
    <property type="component" value="Chromosome"/>
</dbReference>
<dbReference type="NCBIfam" id="TIGR01128">
    <property type="entry name" value="holA"/>
    <property type="match status" value="1"/>
</dbReference>
<evidence type="ECO:0000259" key="9">
    <source>
        <dbReference type="Pfam" id="PF06144"/>
    </source>
</evidence>
<dbReference type="GO" id="GO:0006261">
    <property type="term" value="P:DNA-templated DNA replication"/>
    <property type="evidence" value="ECO:0007669"/>
    <property type="project" value="TreeGrafter"/>
</dbReference>
<accession>A0A9E6MRT5</accession>
<dbReference type="EMBL" id="WPCR01000003">
    <property type="protein sequence ID" value="NHM13723.1"/>
    <property type="molecule type" value="Genomic_DNA"/>
</dbReference>
<dbReference type="Pfam" id="PF21694">
    <property type="entry name" value="DNA_pol3_delta_C"/>
    <property type="match status" value="1"/>
</dbReference>
<evidence type="ECO:0000256" key="7">
    <source>
        <dbReference type="ARBA" id="ARBA00034754"/>
    </source>
</evidence>
<keyword evidence="4 12" id="KW-0548">Nucleotidyltransferase</keyword>
<dbReference type="SUPFAM" id="SSF52540">
    <property type="entry name" value="P-loop containing nucleoside triphosphate hydrolases"/>
    <property type="match status" value="1"/>
</dbReference>
<gene>
    <name evidence="12" type="primary">holA</name>
    <name evidence="11" type="ORF">GMI68_02860</name>
    <name evidence="12" type="ORF">J7S26_04080</name>
</gene>
<evidence type="ECO:0000256" key="6">
    <source>
        <dbReference type="ARBA" id="ARBA00022932"/>
    </source>
</evidence>
<name>A0A9E6MRT5_9ACTN</name>
<dbReference type="EMBL" id="CP072829">
    <property type="protein sequence ID" value="QTU85091.1"/>
    <property type="molecule type" value="Genomic_DNA"/>
</dbReference>
<evidence type="ECO:0000313" key="13">
    <source>
        <dbReference type="Proteomes" id="UP000636394"/>
    </source>
</evidence>
<proteinExistence type="inferred from homology"/>
<evidence type="ECO:0000256" key="8">
    <source>
        <dbReference type="ARBA" id="ARBA00049244"/>
    </source>
</evidence>
<dbReference type="RefSeq" id="WP_166338759.1">
    <property type="nucleotide sequence ID" value="NZ_CP072829.1"/>
</dbReference>
<evidence type="ECO:0000256" key="5">
    <source>
        <dbReference type="ARBA" id="ARBA00022705"/>
    </source>
</evidence>
<dbReference type="AlphaFoldDB" id="A0A9E6MRT5"/>
<dbReference type="GO" id="GO:0009360">
    <property type="term" value="C:DNA polymerase III complex"/>
    <property type="evidence" value="ECO:0007669"/>
    <property type="project" value="InterPro"/>
</dbReference>
<dbReference type="Gene3D" id="1.20.272.10">
    <property type="match status" value="1"/>
</dbReference>
<dbReference type="PANTHER" id="PTHR34388">
    <property type="entry name" value="DNA POLYMERASE III SUBUNIT DELTA"/>
    <property type="match status" value="1"/>
</dbReference>
<reference evidence="12" key="2">
    <citation type="submission" date="2021-04" db="EMBL/GenBank/DDBJ databases">
        <title>Novel species in family Eggerthellaceae.</title>
        <authorList>
            <person name="Zhang G."/>
        </authorList>
    </citation>
    <scope>NUCLEOTIDE SEQUENCE</scope>
    <source>
        <strain evidence="12">Zg-886</strain>
    </source>
</reference>
<reference evidence="11 13" key="1">
    <citation type="submission" date="2019-11" db="EMBL/GenBank/DDBJ databases">
        <title>Eggerthellaceae novel genus isolated from the rectal contents of marmort.</title>
        <authorList>
            <person name="Zhang G."/>
        </authorList>
    </citation>
    <scope>NUCLEOTIDE SEQUENCE [LARGE SCALE GENOMIC DNA]</scope>
    <source>
        <strain evidence="13">zg-886</strain>
        <strain evidence="11">Zg-886</strain>
    </source>
</reference>
<feature type="domain" description="DNA polymerase III delta N-terminal" evidence="9">
    <location>
        <begin position="14"/>
        <end position="129"/>
    </location>
</feature>
<evidence type="ECO:0000256" key="2">
    <source>
        <dbReference type="ARBA" id="ARBA00017703"/>
    </source>
</evidence>
<dbReference type="InterPro" id="IPR008921">
    <property type="entry name" value="DNA_pol3_clamp-load_cplx_C"/>
</dbReference>
<evidence type="ECO:0000259" key="10">
    <source>
        <dbReference type="Pfam" id="PF21694"/>
    </source>
</evidence>
<dbReference type="KEGG" id="ebz:J7S26_04080"/>
<evidence type="ECO:0000313" key="12">
    <source>
        <dbReference type="EMBL" id="QTU85091.1"/>
    </source>
</evidence>
<dbReference type="SUPFAM" id="SSF48019">
    <property type="entry name" value="post-AAA+ oligomerization domain-like"/>
    <property type="match status" value="1"/>
</dbReference>
<dbReference type="InterPro" id="IPR010372">
    <property type="entry name" value="DNA_pol3_delta_N"/>
</dbReference>
<evidence type="ECO:0000256" key="4">
    <source>
        <dbReference type="ARBA" id="ARBA00022695"/>
    </source>
</evidence>
<dbReference type="Proteomes" id="UP000636394">
    <property type="component" value="Unassembled WGS sequence"/>
</dbReference>
<dbReference type="InterPro" id="IPR048466">
    <property type="entry name" value="DNA_pol3_delta-like_C"/>
</dbReference>
<evidence type="ECO:0000313" key="14">
    <source>
        <dbReference type="Proteomes" id="UP000671910"/>
    </source>
</evidence>
<dbReference type="GO" id="GO:0003887">
    <property type="term" value="F:DNA-directed DNA polymerase activity"/>
    <property type="evidence" value="ECO:0007669"/>
    <property type="project" value="UniProtKB-KW"/>
</dbReference>
<evidence type="ECO:0000313" key="11">
    <source>
        <dbReference type="EMBL" id="NHM13723.1"/>
    </source>
</evidence>
<comment type="catalytic activity">
    <reaction evidence="8">
        <text>DNA(n) + a 2'-deoxyribonucleoside 5'-triphosphate = DNA(n+1) + diphosphate</text>
        <dbReference type="Rhea" id="RHEA:22508"/>
        <dbReference type="Rhea" id="RHEA-COMP:17339"/>
        <dbReference type="Rhea" id="RHEA-COMP:17340"/>
        <dbReference type="ChEBI" id="CHEBI:33019"/>
        <dbReference type="ChEBI" id="CHEBI:61560"/>
        <dbReference type="ChEBI" id="CHEBI:173112"/>
        <dbReference type="EC" id="2.7.7.7"/>
    </reaction>
</comment>
<dbReference type="Gene3D" id="3.40.50.300">
    <property type="entry name" value="P-loop containing nucleotide triphosphate hydrolases"/>
    <property type="match status" value="1"/>
</dbReference>